<dbReference type="KEGG" id="ahal:FTX54_004850"/>
<feature type="domain" description="Acyl-CoA oxidase/dehydrogenase middle" evidence="8">
    <location>
        <begin position="116"/>
        <end position="209"/>
    </location>
</feature>
<dbReference type="Pfam" id="PF02770">
    <property type="entry name" value="Acyl-CoA_dh_M"/>
    <property type="match status" value="1"/>
</dbReference>
<evidence type="ECO:0000256" key="4">
    <source>
        <dbReference type="ARBA" id="ARBA00022827"/>
    </source>
</evidence>
<evidence type="ECO:0000259" key="8">
    <source>
        <dbReference type="Pfam" id="PF02770"/>
    </source>
</evidence>
<dbReference type="Pfam" id="PF02771">
    <property type="entry name" value="Acyl-CoA_dh_N"/>
    <property type="match status" value="1"/>
</dbReference>
<dbReference type="Proteomes" id="UP000321816">
    <property type="component" value="Chromosome"/>
</dbReference>
<evidence type="ECO:0000256" key="1">
    <source>
        <dbReference type="ARBA" id="ARBA00001974"/>
    </source>
</evidence>
<dbReference type="InterPro" id="IPR013786">
    <property type="entry name" value="AcylCoA_DH/ox_N"/>
</dbReference>
<evidence type="ECO:0000256" key="3">
    <source>
        <dbReference type="ARBA" id="ARBA00022630"/>
    </source>
</evidence>
<dbReference type="InterPro" id="IPR046373">
    <property type="entry name" value="Acyl-CoA_Oxase/DH_mid-dom_sf"/>
</dbReference>
<dbReference type="EMBL" id="CP144914">
    <property type="protein sequence ID" value="WWD80893.1"/>
    <property type="molecule type" value="Genomic_DNA"/>
</dbReference>
<protein>
    <submittedName>
        <fullName evidence="10">Acyl-CoA dehydrogenase family protein</fullName>
        <ecNumber evidence="10">1.-.-.-</ecNumber>
    </submittedName>
</protein>
<accession>A0AAJ8LTB2</accession>
<keyword evidence="5 6" id="KW-0560">Oxidoreductase</keyword>
<keyword evidence="11" id="KW-1185">Reference proteome</keyword>
<dbReference type="InterPro" id="IPR006091">
    <property type="entry name" value="Acyl-CoA_Oxase/DH_mid-dom"/>
</dbReference>
<dbReference type="Gene3D" id="2.40.110.10">
    <property type="entry name" value="Butyryl-CoA Dehydrogenase, subunit A, domain 2"/>
    <property type="match status" value="1"/>
</dbReference>
<comment type="similarity">
    <text evidence="2 6">Belongs to the acyl-CoA dehydrogenase family.</text>
</comment>
<dbReference type="Pfam" id="PF00441">
    <property type="entry name" value="Acyl-CoA_dh_1"/>
    <property type="match status" value="1"/>
</dbReference>
<dbReference type="RefSeq" id="WP_246125581.1">
    <property type="nucleotide sequence ID" value="NZ_CP144914.1"/>
</dbReference>
<dbReference type="SUPFAM" id="SSF56645">
    <property type="entry name" value="Acyl-CoA dehydrogenase NM domain-like"/>
    <property type="match status" value="1"/>
</dbReference>
<dbReference type="InterPro" id="IPR009100">
    <property type="entry name" value="AcylCoA_DH/oxidase_NM_dom_sf"/>
</dbReference>
<dbReference type="PANTHER" id="PTHR43884">
    <property type="entry name" value="ACYL-COA DEHYDROGENASE"/>
    <property type="match status" value="1"/>
</dbReference>
<evidence type="ECO:0000256" key="2">
    <source>
        <dbReference type="ARBA" id="ARBA00009347"/>
    </source>
</evidence>
<gene>
    <name evidence="10" type="ORF">FTX54_004850</name>
</gene>
<evidence type="ECO:0000259" key="9">
    <source>
        <dbReference type="Pfam" id="PF02771"/>
    </source>
</evidence>
<dbReference type="PANTHER" id="PTHR43884:SF25">
    <property type="entry name" value="ACYL-COA DEHYDROGENASE YDBM-RELATED"/>
    <property type="match status" value="1"/>
</dbReference>
<name>A0AAJ8LTB2_9BACI</name>
<proteinExistence type="inferred from homology"/>
<evidence type="ECO:0000256" key="5">
    <source>
        <dbReference type="ARBA" id="ARBA00023002"/>
    </source>
</evidence>
<dbReference type="AlphaFoldDB" id="A0AAJ8LTB2"/>
<dbReference type="InterPro" id="IPR036250">
    <property type="entry name" value="AcylCo_DH-like_C"/>
</dbReference>
<dbReference type="SUPFAM" id="SSF47203">
    <property type="entry name" value="Acyl-CoA dehydrogenase C-terminal domain-like"/>
    <property type="match status" value="1"/>
</dbReference>
<organism evidence="10 11">
    <name type="scientific">Alkalicoccus halolimnae</name>
    <dbReference type="NCBI Taxonomy" id="1667239"/>
    <lineage>
        <taxon>Bacteria</taxon>
        <taxon>Bacillati</taxon>
        <taxon>Bacillota</taxon>
        <taxon>Bacilli</taxon>
        <taxon>Bacillales</taxon>
        <taxon>Bacillaceae</taxon>
        <taxon>Alkalicoccus</taxon>
    </lineage>
</organism>
<dbReference type="CDD" id="cd00567">
    <property type="entry name" value="ACAD"/>
    <property type="match status" value="1"/>
</dbReference>
<evidence type="ECO:0000256" key="6">
    <source>
        <dbReference type="RuleBase" id="RU362125"/>
    </source>
</evidence>
<dbReference type="GO" id="GO:0003995">
    <property type="term" value="F:acyl-CoA dehydrogenase activity"/>
    <property type="evidence" value="ECO:0007669"/>
    <property type="project" value="TreeGrafter"/>
</dbReference>
<dbReference type="Gene3D" id="1.10.540.10">
    <property type="entry name" value="Acyl-CoA dehydrogenase/oxidase, N-terminal domain"/>
    <property type="match status" value="1"/>
</dbReference>
<dbReference type="InterPro" id="IPR009075">
    <property type="entry name" value="AcylCo_DH/oxidase_C"/>
</dbReference>
<dbReference type="GO" id="GO:0050660">
    <property type="term" value="F:flavin adenine dinucleotide binding"/>
    <property type="evidence" value="ECO:0007669"/>
    <property type="project" value="InterPro"/>
</dbReference>
<sequence length="380" mass="42621">MIEKMHRWLEENEEKLRERGFHHDREGSFPTENFTALQEAGYPGITVPEKYGGMGASLTEFLKLQQRLASADGATALSFGWHAGMIKHVDTYDLWEGDLFEFLCREAVKKEALFNVAATERATGSPTRGGKPQTTAVKQKGKWVLNGRKAFTSMLPVLEYAAVTAVVEDTEEISQFFVPMNEEGISMEETWDSVAMRGTGSHDLVLENVKIPLQNRIVPKQQQVEPVTGWLLHIPACYLGIAEAAFDYAAHFSTTYSPNSLDGTISEVSHVRRKLGELELLYRQNEGMLYYTADLWERASPEERSGMKSQLAAVKHTVTNNGIEMVDLAMRITGARSLSADNPLQRYYRDIRAGLHNPPMDDAVIAMLADEAAKRKRFSE</sequence>
<dbReference type="EC" id="1.-.-.-" evidence="10"/>
<feature type="domain" description="Acyl-CoA dehydrogenase/oxidase N-terminal" evidence="9">
    <location>
        <begin position="14"/>
        <end position="86"/>
    </location>
</feature>
<evidence type="ECO:0000259" key="7">
    <source>
        <dbReference type="Pfam" id="PF00441"/>
    </source>
</evidence>
<evidence type="ECO:0000313" key="10">
    <source>
        <dbReference type="EMBL" id="WWD80893.1"/>
    </source>
</evidence>
<dbReference type="PIRSF" id="PIRSF016578">
    <property type="entry name" value="HsaA"/>
    <property type="match status" value="1"/>
</dbReference>
<dbReference type="Gene3D" id="1.20.140.10">
    <property type="entry name" value="Butyryl-CoA Dehydrogenase, subunit A, domain 3"/>
    <property type="match status" value="1"/>
</dbReference>
<keyword evidence="4 6" id="KW-0274">FAD</keyword>
<evidence type="ECO:0000313" key="11">
    <source>
        <dbReference type="Proteomes" id="UP000321816"/>
    </source>
</evidence>
<feature type="domain" description="Acyl-CoA dehydrogenase/oxidase C-terminal" evidence="7">
    <location>
        <begin position="235"/>
        <end position="353"/>
    </location>
</feature>
<reference evidence="10 11" key="1">
    <citation type="submission" date="2024-01" db="EMBL/GenBank/DDBJ databases">
        <title>Complete Genome Sequence of Alkalicoccus halolimnae BZ-SZ-XJ29T, a Moderately Halophilic Bacterium Isolated from a Salt Lake.</title>
        <authorList>
            <person name="Zhao B."/>
        </authorList>
    </citation>
    <scope>NUCLEOTIDE SEQUENCE [LARGE SCALE GENOMIC DNA]</scope>
    <source>
        <strain evidence="10 11">BZ-SZ-XJ29</strain>
    </source>
</reference>
<keyword evidence="3 6" id="KW-0285">Flavoprotein</keyword>
<comment type="cofactor">
    <cofactor evidence="1 6">
        <name>FAD</name>
        <dbReference type="ChEBI" id="CHEBI:57692"/>
    </cofactor>
</comment>
<dbReference type="InterPro" id="IPR037069">
    <property type="entry name" value="AcylCoA_DH/ox_N_sf"/>
</dbReference>